<dbReference type="PANTHER" id="PTHR36380:SF1">
    <property type="entry name" value="OS01G0755100 PROTEIN"/>
    <property type="match status" value="1"/>
</dbReference>
<dbReference type="PANTHER" id="PTHR36380">
    <property type="entry name" value="BNAA03G58330D PROTEIN"/>
    <property type="match status" value="1"/>
</dbReference>
<comment type="caution">
    <text evidence="2">The sequence shown here is derived from an EMBL/GenBank/DDBJ whole genome shotgun (WGS) entry which is preliminary data.</text>
</comment>
<sequence length="830" mass="92311">MADPMKATSSAADSKSKEKISVLGEDIGKDFLSSWKMKDDDMDFDFETTTKGKKNAFDFDKLDIDFNLDADFEKLSSFKMEMPDLDFSSPAKKDAKAKEKSKGETNRGRQQEKKDRLPFSFFNELDDFDFDSTLNKGEKTYKKNQESKAATSESADIPKIDQVLEDDCITSGLPESRVAANSKAETSKGQAKACDSIDYPCPSKAVPAQGHDPENLITAQGSRISPEKIVDTNAKETYKSSPSPDREVASELYDQQPLQSSPMDSHSGNILIPETISVMQAEVCSQGRRIEISSASEKNVSDKVIINEESIHENLHQKNSIPISENDRDDNIPAVIDENLLVQDEIVVKESYSASLSTENLDNISPKKDIQTPASILPSVSLDRCSEPTAAELSARKEKEAGAIRSRFFRRPEENRSQMHQPSEAGKEVSCVSRKKIGDMHLCPTYEKREDSDASEAQSGRKLADYSKLSSQELTKGRPVLLQSEKNIASSSDIRAGLAAAATQNDGNKLTGKSIVQDKVARKGDSVLLRSEKNASLNANPPNHAEKTTESSVHTSVNPKLQVPKIDSVQKSKFHSEEHKIAKKAPALSSFKSTRSVGPKIDHLSSQKETNSLRNLEQKKDTPVNTSKIGLPVGTSEKQIPKLTSLKRKSFQESTGDTVLKPLKRISQLPTESRNLTESCERVANKEVLNHKNHMEFSKENILYDHLASGSEVPREVNMMELEFSSVMEHDGNVEKAEAYGKELDDICNMLKRKQEEAKELMVRAIVNNNNLLMLNHPIHKEKISFFYFAQTALICPYEKLYLPTGKQTVKHISTRQGVQRASEMLWEAG</sequence>
<feature type="region of interest" description="Disordered" evidence="1">
    <location>
        <begin position="607"/>
        <end position="632"/>
    </location>
</feature>
<gene>
    <name evidence="2" type="ORF">V6N12_029382</name>
</gene>
<dbReference type="Proteomes" id="UP001472677">
    <property type="component" value="Unassembled WGS sequence"/>
</dbReference>
<feature type="region of interest" description="Disordered" evidence="1">
    <location>
        <begin position="532"/>
        <end position="556"/>
    </location>
</feature>
<accession>A0ABR2CWE0</accession>
<dbReference type="InterPro" id="IPR038777">
    <property type="entry name" value="At4g18490-like"/>
</dbReference>
<keyword evidence="3" id="KW-1185">Reference proteome</keyword>
<evidence type="ECO:0000256" key="1">
    <source>
        <dbReference type="SAM" id="MobiDB-lite"/>
    </source>
</evidence>
<feature type="compositionally biased region" description="Polar residues" evidence="1">
    <location>
        <begin position="256"/>
        <end position="268"/>
    </location>
</feature>
<feature type="region of interest" description="Disordered" evidence="1">
    <location>
        <begin position="139"/>
        <end position="161"/>
    </location>
</feature>
<feature type="region of interest" description="Disordered" evidence="1">
    <location>
        <begin position="83"/>
        <end position="119"/>
    </location>
</feature>
<feature type="region of interest" description="Disordered" evidence="1">
    <location>
        <begin position="175"/>
        <end position="269"/>
    </location>
</feature>
<protein>
    <submittedName>
        <fullName evidence="2">Uncharacterized protein</fullName>
    </submittedName>
</protein>
<name>A0ABR2CWE0_9ROSI</name>
<reference evidence="2 3" key="1">
    <citation type="journal article" date="2024" name="G3 (Bethesda)">
        <title>Genome assembly of Hibiscus sabdariffa L. provides insights into metabolisms of medicinal natural products.</title>
        <authorList>
            <person name="Kim T."/>
        </authorList>
    </citation>
    <scope>NUCLEOTIDE SEQUENCE [LARGE SCALE GENOMIC DNA]</scope>
    <source>
        <strain evidence="2">TK-2024</strain>
        <tissue evidence="2">Old leaves</tissue>
    </source>
</reference>
<feature type="compositionally biased region" description="Basic and acidic residues" evidence="1">
    <location>
        <begin position="91"/>
        <end position="117"/>
    </location>
</feature>
<evidence type="ECO:0000313" key="3">
    <source>
        <dbReference type="Proteomes" id="UP001472677"/>
    </source>
</evidence>
<organism evidence="2 3">
    <name type="scientific">Hibiscus sabdariffa</name>
    <name type="common">roselle</name>
    <dbReference type="NCBI Taxonomy" id="183260"/>
    <lineage>
        <taxon>Eukaryota</taxon>
        <taxon>Viridiplantae</taxon>
        <taxon>Streptophyta</taxon>
        <taxon>Embryophyta</taxon>
        <taxon>Tracheophyta</taxon>
        <taxon>Spermatophyta</taxon>
        <taxon>Magnoliopsida</taxon>
        <taxon>eudicotyledons</taxon>
        <taxon>Gunneridae</taxon>
        <taxon>Pentapetalae</taxon>
        <taxon>rosids</taxon>
        <taxon>malvids</taxon>
        <taxon>Malvales</taxon>
        <taxon>Malvaceae</taxon>
        <taxon>Malvoideae</taxon>
        <taxon>Hibiscus</taxon>
    </lineage>
</organism>
<feature type="region of interest" description="Disordered" evidence="1">
    <location>
        <begin position="443"/>
        <end position="464"/>
    </location>
</feature>
<feature type="region of interest" description="Disordered" evidence="1">
    <location>
        <begin position="403"/>
        <end position="431"/>
    </location>
</feature>
<dbReference type="EMBL" id="JBBPBM010000041">
    <property type="protein sequence ID" value="KAK8524517.1"/>
    <property type="molecule type" value="Genomic_DNA"/>
</dbReference>
<evidence type="ECO:0000313" key="2">
    <source>
        <dbReference type="EMBL" id="KAK8524517.1"/>
    </source>
</evidence>
<feature type="compositionally biased region" description="Basic and acidic residues" evidence="1">
    <location>
        <begin position="225"/>
        <end position="249"/>
    </location>
</feature>
<proteinExistence type="predicted"/>